<proteinExistence type="predicted"/>
<accession>A0A2C6KQV5</accession>
<keyword evidence="2" id="KW-1185">Reference proteome</keyword>
<dbReference type="Proteomes" id="UP000221165">
    <property type="component" value="Unassembled WGS sequence"/>
</dbReference>
<protein>
    <submittedName>
        <fullName evidence="1">Uncharacterized protein</fullName>
    </submittedName>
</protein>
<gene>
    <name evidence="1" type="ORF">CSUI_007468</name>
</gene>
<evidence type="ECO:0000313" key="2">
    <source>
        <dbReference type="Proteomes" id="UP000221165"/>
    </source>
</evidence>
<feature type="non-terminal residue" evidence="1">
    <location>
        <position position="1"/>
    </location>
</feature>
<dbReference type="AlphaFoldDB" id="A0A2C6KQV5"/>
<name>A0A2C6KQV5_9APIC</name>
<sequence>EHFRCQTLVVRDSETPTVQFRQLWRETKVALSTRVNGAIEAHTSAIGCPPHSALVVTAMHEALLSHYRPPASYSEYGARVDDKGSLQPDT</sequence>
<dbReference type="EMBL" id="MIGC01003945">
    <property type="protein sequence ID" value="PHJ18696.1"/>
    <property type="molecule type" value="Genomic_DNA"/>
</dbReference>
<dbReference type="VEuPathDB" id="ToxoDB:CSUI_007468"/>
<organism evidence="1 2">
    <name type="scientific">Cystoisospora suis</name>
    <dbReference type="NCBI Taxonomy" id="483139"/>
    <lineage>
        <taxon>Eukaryota</taxon>
        <taxon>Sar</taxon>
        <taxon>Alveolata</taxon>
        <taxon>Apicomplexa</taxon>
        <taxon>Conoidasida</taxon>
        <taxon>Coccidia</taxon>
        <taxon>Eucoccidiorida</taxon>
        <taxon>Eimeriorina</taxon>
        <taxon>Sarcocystidae</taxon>
        <taxon>Cystoisospora</taxon>
    </lineage>
</organism>
<comment type="caution">
    <text evidence="1">The sequence shown here is derived from an EMBL/GenBank/DDBJ whole genome shotgun (WGS) entry which is preliminary data.</text>
</comment>
<reference evidence="1 2" key="1">
    <citation type="journal article" date="2017" name="Int. J. Parasitol.">
        <title>The genome of the protozoan parasite Cystoisospora suis and a reverse vaccinology approach to identify vaccine candidates.</title>
        <authorList>
            <person name="Palmieri N."/>
            <person name="Shrestha A."/>
            <person name="Ruttkowski B."/>
            <person name="Beck T."/>
            <person name="Vogl C."/>
            <person name="Tomley F."/>
            <person name="Blake D.P."/>
            <person name="Joachim A."/>
        </authorList>
    </citation>
    <scope>NUCLEOTIDE SEQUENCE [LARGE SCALE GENOMIC DNA]</scope>
    <source>
        <strain evidence="1 2">Wien I</strain>
    </source>
</reference>
<evidence type="ECO:0000313" key="1">
    <source>
        <dbReference type="EMBL" id="PHJ18696.1"/>
    </source>
</evidence>
<dbReference type="RefSeq" id="XP_067920402.1">
    <property type="nucleotide sequence ID" value="XM_068067613.1"/>
</dbReference>
<dbReference type="GeneID" id="94430824"/>